<comment type="subcellular location">
    <subcellularLocation>
        <location evidence="1 7">Secreted</location>
    </subcellularLocation>
</comment>
<reference evidence="8 9" key="1">
    <citation type="journal article" date="2016" name="Sci. Rep.">
        <title>The genome sequence of the outbreeding globe artichoke constructed de novo incorporating a phase-aware low-pass sequencing strategy of F1 progeny.</title>
        <authorList>
            <person name="Scaglione D."/>
            <person name="Reyes-Chin-Wo S."/>
            <person name="Acquadro A."/>
            <person name="Froenicke L."/>
            <person name="Portis E."/>
            <person name="Beitel C."/>
            <person name="Tirone M."/>
            <person name="Mauro R."/>
            <person name="Lo Monaco A."/>
            <person name="Mauromicale G."/>
            <person name="Faccioli P."/>
            <person name="Cattivelli L."/>
            <person name="Rieseberg L."/>
            <person name="Michelmore R."/>
            <person name="Lanteri S."/>
        </authorList>
    </citation>
    <scope>NUCLEOTIDE SEQUENCE [LARGE SCALE GENOMIC DNA]</scope>
    <source>
        <strain evidence="8">2C</strain>
    </source>
</reference>
<dbReference type="InterPro" id="IPR039455">
    <property type="entry name" value="EPFL"/>
</dbReference>
<comment type="caution">
    <text evidence="8">The sequence shown here is derived from an EMBL/GenBank/DDBJ whole genome shotgun (WGS) entry which is preliminary data.</text>
</comment>
<evidence type="ECO:0000313" key="8">
    <source>
        <dbReference type="EMBL" id="KVI02191.1"/>
    </source>
</evidence>
<keyword evidence="4 7" id="KW-0964">Secreted</keyword>
<gene>
    <name evidence="8" type="ORF">Ccrd_019486</name>
</gene>
<evidence type="ECO:0000256" key="6">
    <source>
        <dbReference type="ARBA" id="ARBA00023157"/>
    </source>
</evidence>
<keyword evidence="6" id="KW-1015">Disulfide bond</keyword>
<name>A0A124SF53_CYNCS</name>
<dbReference type="EMBL" id="LEKV01002660">
    <property type="protein sequence ID" value="KVI02191.1"/>
    <property type="molecule type" value="Genomic_DNA"/>
</dbReference>
<dbReference type="Pfam" id="PF17181">
    <property type="entry name" value="EPF"/>
    <property type="match status" value="1"/>
</dbReference>
<comment type="function">
    <text evidence="7">Controls stomatal patterning.</text>
</comment>
<accession>A0A124SF53</accession>
<dbReference type="Proteomes" id="UP000243975">
    <property type="component" value="Unassembled WGS sequence"/>
</dbReference>
<evidence type="ECO:0000256" key="2">
    <source>
        <dbReference type="ARBA" id="ARBA00008127"/>
    </source>
</evidence>
<keyword evidence="3 7" id="KW-0217">Developmental protein</keyword>
<comment type="similarity">
    <text evidence="2 7">Belongs to the plant cysteine rich small secretory peptide family. Epidermal patterning factor subfamily.</text>
</comment>
<evidence type="ECO:0000256" key="5">
    <source>
        <dbReference type="ARBA" id="ARBA00022729"/>
    </source>
</evidence>
<keyword evidence="9" id="KW-1185">Reference proteome</keyword>
<sequence>MWTKEVEIIGRIKSDFDGMSILRLLQTDYDGYSLLAIILARVGEILLHNHSTTIVDVGWKLEGNHFMAASNRNRNRHNHIIPSFSEVVRTVDPRGFQAEGTRVVFTNHRADTLQIAGSRLPNCMRACGSCLPCRLVRVRFGCSLGPTEAEACPVAYRCMCSNKAYHVP</sequence>
<evidence type="ECO:0000256" key="3">
    <source>
        <dbReference type="ARBA" id="ARBA00022473"/>
    </source>
</evidence>
<protein>
    <recommendedName>
        <fullName evidence="7">Epidermal patterning factor-like protein</fullName>
    </recommendedName>
</protein>
<dbReference type="AlphaFoldDB" id="A0A124SF53"/>
<evidence type="ECO:0000313" key="9">
    <source>
        <dbReference type="Proteomes" id="UP000243975"/>
    </source>
</evidence>
<evidence type="ECO:0000256" key="4">
    <source>
        <dbReference type="ARBA" id="ARBA00022525"/>
    </source>
</evidence>
<dbReference type="STRING" id="59895.A0A124SF53"/>
<evidence type="ECO:0000256" key="7">
    <source>
        <dbReference type="RuleBase" id="RU367102"/>
    </source>
</evidence>
<dbReference type="GO" id="GO:0010052">
    <property type="term" value="P:guard cell differentiation"/>
    <property type="evidence" value="ECO:0007669"/>
    <property type="project" value="UniProtKB-UniRule"/>
</dbReference>
<dbReference type="PANTHER" id="PTHR33109:SF41">
    <property type="entry name" value="PROTEIN EPIDERMAL PATTERNING FACTOR 1"/>
    <property type="match status" value="1"/>
</dbReference>
<dbReference type="GO" id="GO:0005576">
    <property type="term" value="C:extracellular region"/>
    <property type="evidence" value="ECO:0007669"/>
    <property type="project" value="UniProtKB-SubCell"/>
</dbReference>
<proteinExistence type="inferred from homology"/>
<dbReference type="Gramene" id="KVI02191">
    <property type="protein sequence ID" value="KVI02191"/>
    <property type="gene ID" value="Ccrd_019486"/>
</dbReference>
<organism evidence="8 9">
    <name type="scientific">Cynara cardunculus var. scolymus</name>
    <name type="common">Globe artichoke</name>
    <name type="synonym">Cynara scolymus</name>
    <dbReference type="NCBI Taxonomy" id="59895"/>
    <lineage>
        <taxon>Eukaryota</taxon>
        <taxon>Viridiplantae</taxon>
        <taxon>Streptophyta</taxon>
        <taxon>Embryophyta</taxon>
        <taxon>Tracheophyta</taxon>
        <taxon>Spermatophyta</taxon>
        <taxon>Magnoliopsida</taxon>
        <taxon>eudicotyledons</taxon>
        <taxon>Gunneridae</taxon>
        <taxon>Pentapetalae</taxon>
        <taxon>asterids</taxon>
        <taxon>campanulids</taxon>
        <taxon>Asterales</taxon>
        <taxon>Asteraceae</taxon>
        <taxon>Carduoideae</taxon>
        <taxon>Cardueae</taxon>
        <taxon>Carduinae</taxon>
        <taxon>Cynara</taxon>
    </lineage>
</organism>
<dbReference type="PANTHER" id="PTHR33109">
    <property type="entry name" value="EPIDERMAL PATTERNING FACTOR-LIKE PROTEIN 4"/>
    <property type="match status" value="1"/>
</dbReference>
<keyword evidence="5" id="KW-0732">Signal</keyword>
<evidence type="ECO:0000256" key="1">
    <source>
        <dbReference type="ARBA" id="ARBA00004613"/>
    </source>
</evidence>